<evidence type="ECO:0000313" key="1">
    <source>
        <dbReference type="EMBL" id="KAJ9116005.1"/>
    </source>
</evidence>
<comment type="caution">
    <text evidence="1">The sequence shown here is derived from an EMBL/GenBank/DDBJ whole genome shotgun (WGS) entry which is preliminary data.</text>
</comment>
<dbReference type="EMBL" id="JASBWV010000040">
    <property type="protein sequence ID" value="KAJ9116005.1"/>
    <property type="molecule type" value="Genomic_DNA"/>
</dbReference>
<organism evidence="1 2">
    <name type="scientific">Naganishia onofrii</name>
    <dbReference type="NCBI Taxonomy" id="1851511"/>
    <lineage>
        <taxon>Eukaryota</taxon>
        <taxon>Fungi</taxon>
        <taxon>Dikarya</taxon>
        <taxon>Basidiomycota</taxon>
        <taxon>Agaricomycotina</taxon>
        <taxon>Tremellomycetes</taxon>
        <taxon>Filobasidiales</taxon>
        <taxon>Filobasidiaceae</taxon>
        <taxon>Naganishia</taxon>
    </lineage>
</organism>
<protein>
    <submittedName>
        <fullName evidence="1">Uncharacterized protein</fullName>
    </submittedName>
</protein>
<reference evidence="1" key="1">
    <citation type="submission" date="2023-04" db="EMBL/GenBank/DDBJ databases">
        <title>Draft Genome sequencing of Naganishia species isolated from polar environments using Oxford Nanopore Technology.</title>
        <authorList>
            <person name="Leo P."/>
            <person name="Venkateswaran K."/>
        </authorList>
    </citation>
    <scope>NUCLEOTIDE SEQUENCE</scope>
    <source>
        <strain evidence="1">DBVPG 5303</strain>
    </source>
</reference>
<evidence type="ECO:0000313" key="2">
    <source>
        <dbReference type="Proteomes" id="UP001234202"/>
    </source>
</evidence>
<keyword evidence="2" id="KW-1185">Reference proteome</keyword>
<proteinExistence type="predicted"/>
<gene>
    <name evidence="1" type="ORF">QFC24_006846</name>
</gene>
<name>A0ACC2WW67_9TREE</name>
<dbReference type="Proteomes" id="UP001234202">
    <property type="component" value="Unassembled WGS sequence"/>
</dbReference>
<sequence>MFPSVFYQPTHQYHTPSRHASPDQHRQTPFTVASVDAYDLLNTRAPHAYVDAEASVLEHLERQAELEALRAREREIERQRRLAHIAALEEAQHRQYHQQAVIDAYLQAQARARAQAEAERLQRERQRQYQQRVEAIARAQAIQRERAERARMEEIERRRAQARQRIFVDELFESLFSDVPRELEAPSSRQPQVQPRFVPPQVQPRIAPRVAPPQVQAPPRVPQTLVPPQVTSHAALHSAQPKAAPMQIQHQHVQTQPAQASVQRSQARPAAASTAAPTSEQEAFENFLNSFFGVSAPQFARAPVPAAGRPSAASPEAKAQPESKKSVAFSQPPRVQAPQPVKPEHIAPSKPSVPTAPAPRVLEDSTAAPEAPQSDDLTNLLSTVFGVPFVRRVDEEQRSPIPVGQKHSETEKATPTPPVLEEMPPAPTVIERPPSPAPSDNVRLERPTEAQEPEEVSEDFKRMVDKVFKDLEKAFGVSEEAHGEGKQSVAEGKKPEPIPATAESSPSKKEAPSRPEVPTTIESPAPAAVPTPQPASAPQTIAPELKDQPMEEESTIDEHQLDSASATTFEDDDVPASAADLQSEKAQSAATLIQQKYRRHLARVQRLEKLDALKAKLAKLESGWTFPEHLDFQDPDSGLTTPSLDPVDGASHDGDERVVPVPALAFTHNNAPYHAHAQALLALLVSADAISSDGDQEVRKVRKEFVKEVEGQLAEMERQRSDVWKKQQAAKASDKAPTPRDVDMEAKDSQAIGGKTADGQDESDTKMASPPTEYVEPETPKAVQPQSTLQTPVDAAMAESVPAEPSTPAQDTLVEPILEKEVLGIDPDVLTAPESEFIEPESSTSKEAMDLTSDGKSTELESRSEDPKDAKDTATKTSQPPKPTVEDASDVSDIFDIL</sequence>
<accession>A0ACC2WW67</accession>